<sequence length="259" mass="29893">MLIIPHAPFPVKAVLPGMDKSSRIIRMSNNKPTALIMKYLYSLILELGEKPDSLLSRLSYEEAMDWMNRLKRQAKEKAKAFQNHSSFHEQSVRAIDTSDHKELAWLGNQLSLTYYGRPCKVPIEWDKSLKNAAGFFAFNQHIHKPIRIVQSMWQYNQFGAQHVIGTLKHELAHYHLFIEGKPFRDEDEVFKQECKRIGAPLYALAMQEGYETSCAACGTFVGLEKKERKKLKSRCCKEPLRFGSYVLIFPNGVRVEVEK</sequence>
<dbReference type="Pfam" id="PF10263">
    <property type="entry name" value="SprT-like"/>
    <property type="match status" value="1"/>
</dbReference>
<organism evidence="2 3">
    <name type="scientific">Aneurinibacillus migulanus</name>
    <name type="common">Bacillus migulanus</name>
    <dbReference type="NCBI Taxonomy" id="47500"/>
    <lineage>
        <taxon>Bacteria</taxon>
        <taxon>Bacillati</taxon>
        <taxon>Bacillota</taxon>
        <taxon>Bacilli</taxon>
        <taxon>Bacillales</taxon>
        <taxon>Paenibacillaceae</taxon>
        <taxon>Aneurinibacillus group</taxon>
        <taxon>Aneurinibacillus</taxon>
    </lineage>
</organism>
<dbReference type="EMBL" id="FNED01000033">
    <property type="protein sequence ID" value="SDJ93803.1"/>
    <property type="molecule type" value="Genomic_DNA"/>
</dbReference>
<name>A0A1G8XTG3_ANEMI</name>
<gene>
    <name evidence="2" type="ORF">SAMN04487909_13317</name>
</gene>
<reference evidence="2 3" key="1">
    <citation type="submission" date="2016-10" db="EMBL/GenBank/DDBJ databases">
        <authorList>
            <person name="de Groot N.N."/>
        </authorList>
    </citation>
    <scope>NUCLEOTIDE SEQUENCE [LARGE SCALE GENOMIC DNA]</scope>
    <source>
        <strain evidence="2 3">DSM 2895</strain>
    </source>
</reference>
<dbReference type="InterPro" id="IPR006640">
    <property type="entry name" value="SprT-like_domain"/>
</dbReference>
<dbReference type="GO" id="GO:0006950">
    <property type="term" value="P:response to stress"/>
    <property type="evidence" value="ECO:0007669"/>
    <property type="project" value="UniProtKB-ARBA"/>
</dbReference>
<dbReference type="AlphaFoldDB" id="A0A1G8XTG3"/>
<feature type="domain" description="SprT-like" evidence="1">
    <location>
        <begin position="101"/>
        <end position="243"/>
    </location>
</feature>
<accession>A0A1G8XTG3</accession>
<proteinExistence type="predicted"/>
<dbReference type="Proteomes" id="UP000182836">
    <property type="component" value="Unassembled WGS sequence"/>
</dbReference>
<evidence type="ECO:0000313" key="2">
    <source>
        <dbReference type="EMBL" id="SDJ93803.1"/>
    </source>
</evidence>
<evidence type="ECO:0000259" key="1">
    <source>
        <dbReference type="SMART" id="SM00731"/>
    </source>
</evidence>
<evidence type="ECO:0000313" key="3">
    <source>
        <dbReference type="Proteomes" id="UP000182836"/>
    </source>
</evidence>
<protein>
    <submittedName>
        <fullName evidence="2">SprT-like protein</fullName>
    </submittedName>
</protein>
<dbReference type="SMART" id="SM00731">
    <property type="entry name" value="SprT"/>
    <property type="match status" value="1"/>
</dbReference>